<feature type="chain" id="PRO_5039592551" evidence="1">
    <location>
        <begin position="23"/>
        <end position="454"/>
    </location>
</feature>
<evidence type="ECO:0000313" key="2">
    <source>
        <dbReference type="EMBL" id="GIL30056.1"/>
    </source>
</evidence>
<keyword evidence="3" id="KW-1185">Reference proteome</keyword>
<keyword evidence="1" id="KW-0732">Signal</keyword>
<dbReference type="Gene3D" id="3.40.190.10">
    <property type="entry name" value="Periplasmic binding protein-like II"/>
    <property type="match status" value="1"/>
</dbReference>
<dbReference type="SUPFAM" id="SSF53850">
    <property type="entry name" value="Periplasmic binding protein-like II"/>
    <property type="match status" value="1"/>
</dbReference>
<dbReference type="PANTHER" id="PTHR43649:SF16">
    <property type="entry name" value="SUGAR-BINDING LIPOPROTEIN"/>
    <property type="match status" value="1"/>
</dbReference>
<organism evidence="2 3">
    <name type="scientific">Actinocatenispora comari</name>
    <dbReference type="NCBI Taxonomy" id="2807577"/>
    <lineage>
        <taxon>Bacteria</taxon>
        <taxon>Bacillati</taxon>
        <taxon>Actinomycetota</taxon>
        <taxon>Actinomycetes</taxon>
        <taxon>Micromonosporales</taxon>
        <taxon>Micromonosporaceae</taxon>
        <taxon>Actinocatenispora</taxon>
    </lineage>
</organism>
<dbReference type="EMBL" id="BOPO01000111">
    <property type="protein sequence ID" value="GIL30056.1"/>
    <property type="molecule type" value="Genomic_DNA"/>
</dbReference>
<proteinExistence type="predicted"/>
<dbReference type="InterPro" id="IPR050490">
    <property type="entry name" value="Bact_solute-bd_prot1"/>
</dbReference>
<comment type="caution">
    <text evidence="2">The sequence shown here is derived from an EMBL/GenBank/DDBJ whole genome shotgun (WGS) entry which is preliminary data.</text>
</comment>
<dbReference type="PANTHER" id="PTHR43649">
    <property type="entry name" value="ARABINOSE-BINDING PROTEIN-RELATED"/>
    <property type="match status" value="1"/>
</dbReference>
<dbReference type="Proteomes" id="UP000614996">
    <property type="component" value="Unassembled WGS sequence"/>
</dbReference>
<dbReference type="InterPro" id="IPR006059">
    <property type="entry name" value="SBP"/>
</dbReference>
<dbReference type="PROSITE" id="PS51257">
    <property type="entry name" value="PROKAR_LIPOPROTEIN"/>
    <property type="match status" value="1"/>
</dbReference>
<accession>A0A8J4AED1</accession>
<gene>
    <name evidence="2" type="ORF">NUM_53100</name>
</gene>
<protein>
    <submittedName>
        <fullName evidence="2">Sugar-binding protein</fullName>
    </submittedName>
</protein>
<reference evidence="3" key="1">
    <citation type="journal article" date="2021" name="Int. J. Syst. Evol. Microbiol.">
        <title>Actinocatenispora comari sp. nov., an endophytic actinomycete isolated from aerial parts of Comarum salesowianum.</title>
        <authorList>
            <person name="Oyunbileg N."/>
            <person name="Iizaka Y."/>
            <person name="Hamada M."/>
            <person name="Davaapurev B.O."/>
            <person name="Fukumoto A."/>
            <person name="Tsetseg B."/>
            <person name="Kato F."/>
            <person name="Tamura T."/>
            <person name="Batkhuu J."/>
            <person name="Anzai Y."/>
        </authorList>
    </citation>
    <scope>NUCLEOTIDE SEQUENCE [LARGE SCALE GENOMIC DNA]</scope>
    <source>
        <strain evidence="3">NUM-2625</strain>
    </source>
</reference>
<evidence type="ECO:0000256" key="1">
    <source>
        <dbReference type="SAM" id="SignalP"/>
    </source>
</evidence>
<feature type="signal peptide" evidence="1">
    <location>
        <begin position="1"/>
        <end position="22"/>
    </location>
</feature>
<sequence length="454" mass="48474">MNSQFRRALAMALAACAGVAGLAGCGSADQGDSADGKVTITVDCQPPKSDKADRDSWNADVAAFQKLHPNITIKSVDKFPCEEPASFTAQLRGGTEADVFYAYATDTDQVVNSGQVTDITQYVNDKTVPGLSDLDRTTLDVGRRGGKLWSLPRTNYSMGLVINRKLFKQAGLDPDQPPTTWAEVAKDAKQITDKVGHGVAGYADYSAGNNGGWHFTAEMYAQGGQVVTADGKKADFNNAKGRAVLSRLHRMRYSDGSMGAKQNLAWADLLKLASAGKVGMYIGAPDTIKAIHENFKGDYADFGMGPMPGETGPAPATLGGGDQYFFKKTDTPAQIRAGIAWVVYQELTPGKGQLDYVRGKRIGQTVGQPEPQLFTGATEQKVEKLRAANATIPTDNYAAFRDNPVPFKVEPPNAQAIYKVLDTAMSAVLTNPHADVTALLDTAEKQVNQVLAAG</sequence>
<dbReference type="Pfam" id="PF01547">
    <property type="entry name" value="SBP_bac_1"/>
    <property type="match status" value="1"/>
</dbReference>
<dbReference type="RefSeq" id="WP_207127700.1">
    <property type="nucleotide sequence ID" value="NZ_BOPO01000111.1"/>
</dbReference>
<name>A0A8J4AED1_9ACTN</name>
<dbReference type="AlphaFoldDB" id="A0A8J4AED1"/>
<evidence type="ECO:0000313" key="3">
    <source>
        <dbReference type="Proteomes" id="UP000614996"/>
    </source>
</evidence>